<gene>
    <name evidence="3" type="ordered locus">Acid_0918</name>
</gene>
<reference evidence="3" key="1">
    <citation type="submission" date="2006-10" db="EMBL/GenBank/DDBJ databases">
        <title>Complete sequence of Solibacter usitatus Ellin6076.</title>
        <authorList>
            <consortium name="US DOE Joint Genome Institute"/>
            <person name="Copeland A."/>
            <person name="Lucas S."/>
            <person name="Lapidus A."/>
            <person name="Barry K."/>
            <person name="Detter J.C."/>
            <person name="Glavina del Rio T."/>
            <person name="Hammon N."/>
            <person name="Israni S."/>
            <person name="Dalin E."/>
            <person name="Tice H."/>
            <person name="Pitluck S."/>
            <person name="Thompson L.S."/>
            <person name="Brettin T."/>
            <person name="Bruce D."/>
            <person name="Han C."/>
            <person name="Tapia R."/>
            <person name="Gilna P."/>
            <person name="Schmutz J."/>
            <person name="Larimer F."/>
            <person name="Land M."/>
            <person name="Hauser L."/>
            <person name="Kyrpides N."/>
            <person name="Mikhailova N."/>
            <person name="Janssen P.H."/>
            <person name="Kuske C.R."/>
            <person name="Richardson P."/>
        </authorList>
    </citation>
    <scope>NUCLEOTIDE SEQUENCE</scope>
    <source>
        <strain evidence="3">Ellin6076</strain>
    </source>
</reference>
<dbReference type="InterPro" id="IPR005151">
    <property type="entry name" value="Tail-specific_protease"/>
</dbReference>
<accession>Q02AJ9</accession>
<dbReference type="InterPro" id="IPR017801">
    <property type="entry name" value="DUF3738"/>
</dbReference>
<dbReference type="InParanoid" id="Q02AJ9"/>
<dbReference type="GO" id="GO:0008236">
    <property type="term" value="F:serine-type peptidase activity"/>
    <property type="evidence" value="ECO:0007669"/>
    <property type="project" value="InterPro"/>
</dbReference>
<dbReference type="GO" id="GO:0006508">
    <property type="term" value="P:proteolysis"/>
    <property type="evidence" value="ECO:0007669"/>
    <property type="project" value="InterPro"/>
</dbReference>
<dbReference type="EMBL" id="CP000473">
    <property type="protein sequence ID" value="ABJ81917.1"/>
    <property type="molecule type" value="Genomic_DNA"/>
</dbReference>
<dbReference type="PANTHER" id="PTHR32060:SF22">
    <property type="entry name" value="CARBOXYL-TERMINAL-PROCESSING PEPTIDASE 3, CHLOROPLASTIC"/>
    <property type="match status" value="1"/>
</dbReference>
<name>Q02AJ9_SOLUE</name>
<dbReference type="PANTHER" id="PTHR32060">
    <property type="entry name" value="TAIL-SPECIFIC PROTEASE"/>
    <property type="match status" value="1"/>
</dbReference>
<protein>
    <submittedName>
        <fullName evidence="3">Peptidase S41</fullName>
    </submittedName>
</protein>
<feature type="compositionally biased region" description="Low complexity" evidence="1">
    <location>
        <begin position="265"/>
        <end position="279"/>
    </location>
</feature>
<dbReference type="NCBIfam" id="TIGR03435">
    <property type="entry name" value="Soli_TIGR03435"/>
    <property type="match status" value="1"/>
</dbReference>
<evidence type="ECO:0000256" key="1">
    <source>
        <dbReference type="SAM" id="MobiDB-lite"/>
    </source>
</evidence>
<proteinExistence type="predicted"/>
<dbReference type="STRING" id="234267.Acid_0918"/>
<feature type="domain" description="Tail specific protease" evidence="2">
    <location>
        <begin position="495"/>
        <end position="704"/>
    </location>
</feature>
<dbReference type="SUPFAM" id="SSF52096">
    <property type="entry name" value="ClpP/crotonase"/>
    <property type="match status" value="1"/>
</dbReference>
<evidence type="ECO:0000313" key="3">
    <source>
        <dbReference type="EMBL" id="ABJ81917.1"/>
    </source>
</evidence>
<dbReference type="AlphaFoldDB" id="Q02AJ9"/>
<dbReference type="Gene3D" id="3.90.226.10">
    <property type="entry name" value="2-enoyl-CoA Hydratase, Chain A, domain 1"/>
    <property type="match status" value="1"/>
</dbReference>
<dbReference type="HOGENOM" id="CLU_378501_0_0_0"/>
<feature type="region of interest" description="Disordered" evidence="1">
    <location>
        <begin position="260"/>
        <end position="279"/>
    </location>
</feature>
<dbReference type="InterPro" id="IPR029045">
    <property type="entry name" value="ClpP/crotonase-like_dom_sf"/>
</dbReference>
<dbReference type="OrthoDB" id="6397760at2"/>
<dbReference type="Pfam" id="PF12543">
    <property type="entry name" value="DUF3738"/>
    <property type="match status" value="1"/>
</dbReference>
<dbReference type="GO" id="GO:0004175">
    <property type="term" value="F:endopeptidase activity"/>
    <property type="evidence" value="ECO:0007669"/>
    <property type="project" value="TreeGrafter"/>
</dbReference>
<dbReference type="eggNOG" id="COG0793">
    <property type="taxonomic scope" value="Bacteria"/>
</dbReference>
<dbReference type="KEGG" id="sus:Acid_0918"/>
<sequence length="732" mass="80585">MRHLDCYISPLAPMLRRLALLPVFFLSLIAQAPEWQEFSLGPPRGKLEIGTNNIRQGVFHSNSISLKSLISLASGIGAAHVTGPGWIDSEHYGISATLSEASRLRLRTRAPDDARVVDEFRLLLTKELVQRFRLEFHRETRDTVEYTLQPADGPVVTLRPSMPRERERITLSDTALTHNSTLDAHGTNMRTLGSWLRSHLKAPVTVSAAFPDGAFDFQLTWKSEDDASLFAALKSQLGAELVRKTERQEYLVVDRVERPGDPSVREAASPPEPVVAAPDSSVTYTPAQLHRDLRVLREALEEGHPGIYRFVPKPELDLKFQRADAQLVRPMTALQFYRLLAPVVASIKCGHTTLRPSGAIQQREAAEPLIPIEAAVLNSKVYVARDFSAEGRLAGAQILSINGVDTASILKSMLTVVHGDGDSATAGPHQLSTRRGFARNLYLIAGLQSPFTIRYELGGKNSETVLHGLTLNSMPDTQEPASGNAEFRLLEDGSTGLLKVRAFRGKAEGDVSMRVFFEQVFSRLRDQNVARLILDLRDNGGGDDELGRTLFAYFVDRPFLYYRDLIVNRLAFRFFQYVPDRELLPSNLSDLVKPGPDHKYHMVSHPNWGVQQPATPHFGGKAIALMNGGSFSATCEFLAMLHNRGGAAFVGEETGGGYYGNTSGADASLMLPNSKLILPLPLVGYYMAIEGASQGAHGIRPDHPVAYTIEDILSGRDRSLEAAVALTKSRDH</sequence>
<organism evidence="3">
    <name type="scientific">Solibacter usitatus (strain Ellin6076)</name>
    <dbReference type="NCBI Taxonomy" id="234267"/>
    <lineage>
        <taxon>Bacteria</taxon>
        <taxon>Pseudomonadati</taxon>
        <taxon>Acidobacteriota</taxon>
        <taxon>Terriglobia</taxon>
        <taxon>Bryobacterales</taxon>
        <taxon>Solibacteraceae</taxon>
        <taxon>Candidatus Solibacter</taxon>
    </lineage>
</organism>
<dbReference type="Pfam" id="PF03572">
    <property type="entry name" value="Peptidase_S41"/>
    <property type="match status" value="1"/>
</dbReference>
<evidence type="ECO:0000259" key="2">
    <source>
        <dbReference type="Pfam" id="PF03572"/>
    </source>
</evidence>